<reference evidence="2" key="1">
    <citation type="submission" date="2023-04" db="EMBL/GenBank/DDBJ databases">
        <title>Black Yeasts Isolated from many extreme environments.</title>
        <authorList>
            <person name="Coleine C."/>
            <person name="Stajich J.E."/>
            <person name="Selbmann L."/>
        </authorList>
    </citation>
    <scope>NUCLEOTIDE SEQUENCE</scope>
    <source>
        <strain evidence="2">CCFEE 5312</strain>
    </source>
</reference>
<feature type="compositionally biased region" description="Basic and acidic residues" evidence="1">
    <location>
        <begin position="94"/>
        <end position="106"/>
    </location>
</feature>
<dbReference type="Proteomes" id="UP001271007">
    <property type="component" value="Unassembled WGS sequence"/>
</dbReference>
<feature type="region of interest" description="Disordered" evidence="1">
    <location>
        <begin position="1"/>
        <end position="21"/>
    </location>
</feature>
<dbReference type="EMBL" id="JAWDJX010000165">
    <property type="protein sequence ID" value="KAK3045708.1"/>
    <property type="molecule type" value="Genomic_DNA"/>
</dbReference>
<evidence type="ECO:0000313" key="2">
    <source>
        <dbReference type="EMBL" id="KAK3045708.1"/>
    </source>
</evidence>
<dbReference type="AlphaFoldDB" id="A0AAJ0D9D1"/>
<evidence type="ECO:0000313" key="3">
    <source>
        <dbReference type="Proteomes" id="UP001271007"/>
    </source>
</evidence>
<evidence type="ECO:0000256" key="1">
    <source>
        <dbReference type="SAM" id="MobiDB-lite"/>
    </source>
</evidence>
<organism evidence="2 3">
    <name type="scientific">Extremus antarcticus</name>
    <dbReference type="NCBI Taxonomy" id="702011"/>
    <lineage>
        <taxon>Eukaryota</taxon>
        <taxon>Fungi</taxon>
        <taxon>Dikarya</taxon>
        <taxon>Ascomycota</taxon>
        <taxon>Pezizomycotina</taxon>
        <taxon>Dothideomycetes</taxon>
        <taxon>Dothideomycetidae</taxon>
        <taxon>Mycosphaerellales</taxon>
        <taxon>Extremaceae</taxon>
        <taxon>Extremus</taxon>
    </lineage>
</organism>
<proteinExistence type="predicted"/>
<keyword evidence="3" id="KW-1185">Reference proteome</keyword>
<name>A0AAJ0D9D1_9PEZI</name>
<feature type="region of interest" description="Disordered" evidence="1">
    <location>
        <begin position="94"/>
        <end position="127"/>
    </location>
</feature>
<protein>
    <submittedName>
        <fullName evidence="2">Uncharacterized protein</fullName>
    </submittedName>
</protein>
<feature type="compositionally biased region" description="Polar residues" evidence="1">
    <location>
        <begin position="1"/>
        <end position="11"/>
    </location>
</feature>
<accession>A0AAJ0D9D1</accession>
<sequence length="158" mass="17867">MIQCDSTSRTNLPIKERPENTMGIDPYLQKLLNAAKQALDEREKADAQRKLLEEENPKLIQQNHEKKTGQHVKEKKIGDAKVMSYEDIVEAVRARDRKDAEKEKSVRKAPNNVGNRQAKKGECPAAGDAEEGLLEMERARLSAYCSILTQEPSTYKSD</sequence>
<gene>
    <name evidence="2" type="ORF">LTR09_012742</name>
</gene>
<comment type="caution">
    <text evidence="2">The sequence shown here is derived from an EMBL/GenBank/DDBJ whole genome shotgun (WGS) entry which is preliminary data.</text>
</comment>
<feature type="region of interest" description="Disordered" evidence="1">
    <location>
        <begin position="53"/>
        <end position="75"/>
    </location>
</feature>